<evidence type="ECO:0000313" key="1">
    <source>
        <dbReference type="EMBL" id="KAH8977855.1"/>
    </source>
</evidence>
<evidence type="ECO:0000313" key="2">
    <source>
        <dbReference type="Proteomes" id="UP001201163"/>
    </source>
</evidence>
<comment type="caution">
    <text evidence="1">The sequence shown here is derived from an EMBL/GenBank/DDBJ whole genome shotgun (WGS) entry which is preliminary data.</text>
</comment>
<gene>
    <name evidence="1" type="ORF">EDB92DRAFT_1957365</name>
</gene>
<keyword evidence="2" id="KW-1185">Reference proteome</keyword>
<protein>
    <submittedName>
        <fullName evidence="1">Uncharacterized protein</fullName>
    </submittedName>
</protein>
<dbReference type="Proteomes" id="UP001201163">
    <property type="component" value="Unassembled WGS sequence"/>
</dbReference>
<proteinExistence type="predicted"/>
<dbReference type="AlphaFoldDB" id="A0AAD4Q7C8"/>
<accession>A0AAD4Q7C8</accession>
<sequence length="141" mass="15910">MNQPPQIGSRVQWWDARGHLKHGSVRAINVLSDNSHIIVIKVEDGQPATVTLPNHDDGVLDDAKDLAIDPRPPFSLCGYRIFKQRQRRAEISVNLIELFDLTSDSSGVRFRSDLDDATRRTYFASPELRPIVTAVPNITFF</sequence>
<reference evidence="1" key="1">
    <citation type="submission" date="2022-01" db="EMBL/GenBank/DDBJ databases">
        <title>Comparative genomics reveals a dynamic genome evolution in the ectomycorrhizal milk-cap (Lactarius) mushrooms.</title>
        <authorList>
            <consortium name="DOE Joint Genome Institute"/>
            <person name="Lebreton A."/>
            <person name="Tang N."/>
            <person name="Kuo A."/>
            <person name="LaButti K."/>
            <person name="Drula E."/>
            <person name="Barry K."/>
            <person name="Clum A."/>
            <person name="Lipzen A."/>
            <person name="Mousain D."/>
            <person name="Ng V."/>
            <person name="Wang R."/>
            <person name="Wang X."/>
            <person name="Dai Y."/>
            <person name="Henrissat B."/>
            <person name="Grigoriev I.V."/>
            <person name="Guerin-Laguette A."/>
            <person name="Yu F."/>
            <person name="Martin F.M."/>
        </authorList>
    </citation>
    <scope>NUCLEOTIDE SEQUENCE</scope>
    <source>
        <strain evidence="1">QP</strain>
    </source>
</reference>
<dbReference type="EMBL" id="JAKELL010000270">
    <property type="protein sequence ID" value="KAH8977855.1"/>
    <property type="molecule type" value="Genomic_DNA"/>
</dbReference>
<name>A0AAD4Q7C8_9AGAM</name>
<organism evidence="1 2">
    <name type="scientific">Lactarius akahatsu</name>
    <dbReference type="NCBI Taxonomy" id="416441"/>
    <lineage>
        <taxon>Eukaryota</taxon>
        <taxon>Fungi</taxon>
        <taxon>Dikarya</taxon>
        <taxon>Basidiomycota</taxon>
        <taxon>Agaricomycotina</taxon>
        <taxon>Agaricomycetes</taxon>
        <taxon>Russulales</taxon>
        <taxon>Russulaceae</taxon>
        <taxon>Lactarius</taxon>
    </lineage>
</organism>